<reference evidence="2" key="1">
    <citation type="submission" date="2013-10" db="EMBL/GenBank/DDBJ databases">
        <title>Genome sequencing of Onchocerca volvulus.</title>
        <authorList>
            <person name="Cotton J."/>
            <person name="Tsai J."/>
            <person name="Stanley E."/>
            <person name="Tracey A."/>
            <person name="Holroyd N."/>
            <person name="Lustigman S."/>
            <person name="Berriman M."/>
        </authorList>
    </citation>
    <scope>NUCLEOTIDE SEQUENCE</scope>
</reference>
<dbReference type="EMBL" id="CMVM020000075">
    <property type="status" value="NOT_ANNOTATED_CDS"/>
    <property type="molecule type" value="Genomic_DNA"/>
</dbReference>
<evidence type="ECO:0000313" key="1">
    <source>
        <dbReference type="EnsemblMetazoa" id="OVOC2585.1"/>
    </source>
</evidence>
<dbReference type="Proteomes" id="UP000024404">
    <property type="component" value="Unassembled WGS sequence"/>
</dbReference>
<name>A0A8R1TQZ9_ONCVO</name>
<accession>A0A8R1TQZ9</accession>
<dbReference type="AlphaFoldDB" id="A0A8R1TQZ9"/>
<reference evidence="1" key="2">
    <citation type="submission" date="2022-06" db="UniProtKB">
        <authorList>
            <consortium name="EnsemblMetazoa"/>
        </authorList>
    </citation>
    <scope>IDENTIFICATION</scope>
</reference>
<keyword evidence="2" id="KW-1185">Reference proteome</keyword>
<organism evidence="1 2">
    <name type="scientific">Onchocerca volvulus</name>
    <dbReference type="NCBI Taxonomy" id="6282"/>
    <lineage>
        <taxon>Eukaryota</taxon>
        <taxon>Metazoa</taxon>
        <taxon>Ecdysozoa</taxon>
        <taxon>Nematoda</taxon>
        <taxon>Chromadorea</taxon>
        <taxon>Rhabditida</taxon>
        <taxon>Spirurina</taxon>
        <taxon>Spiruromorpha</taxon>
        <taxon>Filarioidea</taxon>
        <taxon>Onchocercidae</taxon>
        <taxon>Onchocerca</taxon>
    </lineage>
</organism>
<protein>
    <submittedName>
        <fullName evidence="1">Uncharacterized protein</fullName>
    </submittedName>
</protein>
<sequence>MQLHSPISRLAEVFAPGAEKADATKASTDTERYTTDVDAEIAELSAREMLIDKKIGKEIQMLESMPSEIDLGILNVQMKRDHESKRRLKDTLKKWLDEHSAKDDENMK</sequence>
<proteinExistence type="predicted"/>
<dbReference type="EnsemblMetazoa" id="OVOC2585.1">
    <property type="protein sequence ID" value="OVOC2585.1"/>
    <property type="gene ID" value="WBGene00239394"/>
</dbReference>
<evidence type="ECO:0000313" key="2">
    <source>
        <dbReference type="Proteomes" id="UP000024404"/>
    </source>
</evidence>